<accession>A0AA38TVH7</accession>
<sequence length="73" mass="7299">MCIYLNVIDLHGNELSGSIPPQIGSLVRLSAFDISDNRCHHHHHSGNGGGGRGGGGGGGVTGVVMAAAVVVVL</sequence>
<proteinExistence type="predicted"/>
<evidence type="ECO:0000313" key="1">
    <source>
        <dbReference type="EMBL" id="KAJ9567659.1"/>
    </source>
</evidence>
<name>A0AA38TVH7_9ASTR</name>
<dbReference type="InterPro" id="IPR032675">
    <property type="entry name" value="LRR_dom_sf"/>
</dbReference>
<protein>
    <submittedName>
        <fullName evidence="1">Uncharacterized protein</fullName>
    </submittedName>
</protein>
<keyword evidence="2" id="KW-1185">Reference proteome</keyword>
<reference evidence="1" key="1">
    <citation type="submission" date="2023-03" db="EMBL/GenBank/DDBJ databases">
        <title>Chromosome-scale reference genome and RAD-based genetic map of yellow starthistle (Centaurea solstitialis) reveal putative structural variation and QTLs associated with invader traits.</title>
        <authorList>
            <person name="Reatini B."/>
            <person name="Cang F.A."/>
            <person name="Jiang Q."/>
            <person name="Mckibben M.T.W."/>
            <person name="Barker M.S."/>
            <person name="Rieseberg L.H."/>
            <person name="Dlugosch K.M."/>
        </authorList>
    </citation>
    <scope>NUCLEOTIDE SEQUENCE</scope>
    <source>
        <strain evidence="1">CAN-66</strain>
        <tissue evidence="1">Leaf</tissue>
    </source>
</reference>
<dbReference type="Gene3D" id="3.80.10.10">
    <property type="entry name" value="Ribonuclease Inhibitor"/>
    <property type="match status" value="1"/>
</dbReference>
<evidence type="ECO:0000313" key="2">
    <source>
        <dbReference type="Proteomes" id="UP001172457"/>
    </source>
</evidence>
<dbReference type="SUPFAM" id="SSF52058">
    <property type="entry name" value="L domain-like"/>
    <property type="match status" value="1"/>
</dbReference>
<organism evidence="1 2">
    <name type="scientific">Centaurea solstitialis</name>
    <name type="common">yellow star-thistle</name>
    <dbReference type="NCBI Taxonomy" id="347529"/>
    <lineage>
        <taxon>Eukaryota</taxon>
        <taxon>Viridiplantae</taxon>
        <taxon>Streptophyta</taxon>
        <taxon>Embryophyta</taxon>
        <taxon>Tracheophyta</taxon>
        <taxon>Spermatophyta</taxon>
        <taxon>Magnoliopsida</taxon>
        <taxon>eudicotyledons</taxon>
        <taxon>Gunneridae</taxon>
        <taxon>Pentapetalae</taxon>
        <taxon>asterids</taxon>
        <taxon>campanulids</taxon>
        <taxon>Asterales</taxon>
        <taxon>Asteraceae</taxon>
        <taxon>Carduoideae</taxon>
        <taxon>Cardueae</taxon>
        <taxon>Centaureinae</taxon>
        <taxon>Centaurea</taxon>
    </lineage>
</organism>
<dbReference type="Proteomes" id="UP001172457">
    <property type="component" value="Chromosome 1"/>
</dbReference>
<dbReference type="AlphaFoldDB" id="A0AA38TVH7"/>
<dbReference type="EMBL" id="JARYMX010000001">
    <property type="protein sequence ID" value="KAJ9567659.1"/>
    <property type="molecule type" value="Genomic_DNA"/>
</dbReference>
<comment type="caution">
    <text evidence="1">The sequence shown here is derived from an EMBL/GenBank/DDBJ whole genome shotgun (WGS) entry which is preliminary data.</text>
</comment>
<gene>
    <name evidence="1" type="ORF">OSB04_003625</name>
</gene>